<dbReference type="SUPFAM" id="SSF49785">
    <property type="entry name" value="Galactose-binding domain-like"/>
    <property type="match status" value="1"/>
</dbReference>
<dbReference type="InterPro" id="IPR008928">
    <property type="entry name" value="6-hairpin_glycosidase_sf"/>
</dbReference>
<protein>
    <submittedName>
        <fullName evidence="3">F5/8-type C domain-containing protein</fullName>
    </submittedName>
</protein>
<dbReference type="InterPro" id="IPR012341">
    <property type="entry name" value="6hp_glycosidase-like_sf"/>
</dbReference>
<keyword evidence="4" id="KW-1185">Reference proteome</keyword>
<evidence type="ECO:0000259" key="2">
    <source>
        <dbReference type="PROSITE" id="PS50022"/>
    </source>
</evidence>
<dbReference type="SUPFAM" id="SSF48208">
    <property type="entry name" value="Six-hairpin glycosidases"/>
    <property type="match status" value="1"/>
</dbReference>
<sequence>MPAAFAIDGDPKTRWGGAFSPGNWFQVDLGRSAAIGGVEIQWEWGGARAYSIQVSDDAQHWRTAFETSDNKGGIEYEVFPAVRARYVRLAAPARTADWGVSIFEFRPLAQSEAPRLSLHDGDALWSSSSDTSPRALPKRDDGAQELTIDLPRPLPLAGLEVSWGEAPESVRLEGRDEEGKWTTLADDPDALGESAFLATAAPRTFTALRLSATAAGKPASAKRLRLLGPKQAMTPMKRYQLAAAKRNAALFPSSLHEQQVYWTVVGIPAGRQKAVFDEYGNIEAWKGAPLVQPIWRDASGKAVAATSATPIEHRLRDGWMPLPGLDWSPQDGLQLTSEAIAIERNGAPVVLVRHRLSNTGKVAVGGTFSLLTRPMQMSPPWQNGGLAPIHDITLEGDAVRVNGRVLYRSVLPDAKGASAFGAHGEDEITRFAADGITPPQAQAHDDEGLAAAMQSWRVDLAPNTHRDFVLAFALGDRRIDTEKLPLPAAPALPESFDGAAFDRLADETAKQWQQRLGSIGLSLPDRSLVDMLRAQAAYMLLNQSGMAMQAGPRNYNRAFIRDGAATAAILLRMGMAKTARDYADWYGAHAVHEDGLVSPILNDDGTVNTGFGSDIEYDSQGEFVWLIAEIARLDGGAASVRAHQRQVTQALRFLQKLRERTLVGGYQKDKPAPERFRGIIAPSISHEGYSTPTHSYWDDYWALKGWHDGAWLLQQWGDRDGAKWARGQYTALRESVAASIRATMRWKGADTIPADADTGGSDPTSVSIGLDPAGQQDVMPADALHRTFARYLDDVRKRDAPDALYAYTPYELRNVLTYVHLDQPQAANELLMRFLGHRRPLAWQVLAEVVYSDLRHAIYLGDMPHTWIGSEYARALFGMLMHEGDHELELLPGAPPAWLAGDGLRIDRLPTAHGALTMAARERDGELHVELGRGLVAGTTLRVHWPNRRKPSSVTVDGKPAADFDADGIRIGKPFATLVARW</sequence>
<reference evidence="3 4" key="1">
    <citation type="submission" date="2017-08" db="EMBL/GenBank/DDBJ databases">
        <title>Lysobacter sylvestris genome.</title>
        <authorList>
            <person name="Zhang D.-C."/>
            <person name="Albuquerque L."/>
            <person name="Franca L."/>
            <person name="Froufe H.J.C."/>
            <person name="Barroso C."/>
            <person name="Egas C."/>
            <person name="Da Costa M."/>
            <person name="Margesin R."/>
        </authorList>
    </citation>
    <scope>NUCLEOTIDE SEQUENCE [LARGE SCALE GENOMIC DNA]</scope>
    <source>
        <strain evidence="3 4">AM20-91</strain>
    </source>
</reference>
<comment type="caution">
    <text evidence="3">The sequence shown here is derived from an EMBL/GenBank/DDBJ whole genome shotgun (WGS) entry which is preliminary data.</text>
</comment>
<evidence type="ECO:0000256" key="1">
    <source>
        <dbReference type="SAM" id="MobiDB-lite"/>
    </source>
</evidence>
<dbReference type="Gene3D" id="2.60.120.260">
    <property type="entry name" value="Galactose-binding domain-like"/>
    <property type="match status" value="1"/>
</dbReference>
<organism evidence="3 4">
    <name type="scientific">Solilutibacter silvestris</name>
    <dbReference type="NCBI Taxonomy" id="1645665"/>
    <lineage>
        <taxon>Bacteria</taxon>
        <taxon>Pseudomonadati</taxon>
        <taxon>Pseudomonadota</taxon>
        <taxon>Gammaproteobacteria</taxon>
        <taxon>Lysobacterales</taxon>
        <taxon>Lysobacteraceae</taxon>
        <taxon>Solilutibacter</taxon>
    </lineage>
</organism>
<dbReference type="InterPro" id="IPR000421">
    <property type="entry name" value="FA58C"/>
</dbReference>
<evidence type="ECO:0000313" key="3">
    <source>
        <dbReference type="EMBL" id="PNS08215.1"/>
    </source>
</evidence>
<dbReference type="Pfam" id="PF00754">
    <property type="entry name" value="F5_F8_type_C"/>
    <property type="match status" value="1"/>
</dbReference>
<feature type="domain" description="F5/8 type C" evidence="2">
    <location>
        <begin position="1"/>
        <end position="110"/>
    </location>
</feature>
<dbReference type="PROSITE" id="PS50022">
    <property type="entry name" value="FA58C_3"/>
    <property type="match status" value="1"/>
</dbReference>
<dbReference type="EMBL" id="NPZB01000002">
    <property type="protein sequence ID" value="PNS08215.1"/>
    <property type="molecule type" value="Genomic_DNA"/>
</dbReference>
<feature type="region of interest" description="Disordered" evidence="1">
    <location>
        <begin position="120"/>
        <end position="140"/>
    </location>
</feature>
<dbReference type="InterPro" id="IPR008979">
    <property type="entry name" value="Galactose-bd-like_sf"/>
</dbReference>
<accession>A0A2K1PZJ8</accession>
<name>A0A2K1PZJ8_9GAMM</name>
<dbReference type="Gene3D" id="1.50.10.10">
    <property type="match status" value="1"/>
</dbReference>
<dbReference type="Proteomes" id="UP000236220">
    <property type="component" value="Unassembled WGS sequence"/>
</dbReference>
<proteinExistence type="predicted"/>
<gene>
    <name evidence="3" type="ORF">Lysil_2391</name>
</gene>
<dbReference type="AlphaFoldDB" id="A0A2K1PZJ8"/>
<dbReference type="GO" id="GO:0005975">
    <property type="term" value="P:carbohydrate metabolic process"/>
    <property type="evidence" value="ECO:0007669"/>
    <property type="project" value="InterPro"/>
</dbReference>
<evidence type="ECO:0000313" key="4">
    <source>
        <dbReference type="Proteomes" id="UP000236220"/>
    </source>
</evidence>